<dbReference type="EMBL" id="SSMQ01000068">
    <property type="protein sequence ID" value="TKC98426.1"/>
    <property type="molecule type" value="Genomic_DNA"/>
</dbReference>
<accession>A0A4U1IVL3</accession>
<dbReference type="RefSeq" id="WP_136934602.1">
    <property type="nucleotide sequence ID" value="NZ_SSMQ01000068.1"/>
</dbReference>
<name>A0A4U1IVL3_9BACT</name>
<reference evidence="3 4" key="1">
    <citation type="submission" date="2019-04" db="EMBL/GenBank/DDBJ databases">
        <authorList>
            <person name="Li Y."/>
            <person name="Wang J."/>
        </authorList>
    </citation>
    <scope>NUCLEOTIDE SEQUENCE [LARGE SCALE GENOMIC DNA]</scope>
    <source>
        <strain evidence="3 4">DSM 14668</strain>
    </source>
</reference>
<evidence type="ECO:0000256" key="2">
    <source>
        <dbReference type="SAM" id="SignalP"/>
    </source>
</evidence>
<evidence type="ECO:0000313" key="4">
    <source>
        <dbReference type="Proteomes" id="UP000309215"/>
    </source>
</evidence>
<evidence type="ECO:0000313" key="3">
    <source>
        <dbReference type="EMBL" id="TKC98426.1"/>
    </source>
</evidence>
<organism evidence="3 4">
    <name type="scientific">Polyangium fumosum</name>
    <dbReference type="NCBI Taxonomy" id="889272"/>
    <lineage>
        <taxon>Bacteria</taxon>
        <taxon>Pseudomonadati</taxon>
        <taxon>Myxococcota</taxon>
        <taxon>Polyangia</taxon>
        <taxon>Polyangiales</taxon>
        <taxon>Polyangiaceae</taxon>
        <taxon>Polyangium</taxon>
    </lineage>
</organism>
<dbReference type="Proteomes" id="UP000309215">
    <property type="component" value="Unassembled WGS sequence"/>
</dbReference>
<keyword evidence="4" id="KW-1185">Reference proteome</keyword>
<feature type="region of interest" description="Disordered" evidence="1">
    <location>
        <begin position="35"/>
        <end position="84"/>
    </location>
</feature>
<evidence type="ECO:0000256" key="1">
    <source>
        <dbReference type="SAM" id="MobiDB-lite"/>
    </source>
</evidence>
<dbReference type="AlphaFoldDB" id="A0A4U1IVL3"/>
<feature type="chain" id="PRO_5021007591" description="HYR domain-containing protein" evidence="2">
    <location>
        <begin position="26"/>
        <end position="522"/>
    </location>
</feature>
<dbReference type="PROSITE" id="PS51257">
    <property type="entry name" value="PROKAR_LIPOPROTEIN"/>
    <property type="match status" value="1"/>
</dbReference>
<protein>
    <recommendedName>
        <fullName evidence="5">HYR domain-containing protein</fullName>
    </recommendedName>
</protein>
<feature type="compositionally biased region" description="Gly residues" evidence="1">
    <location>
        <begin position="40"/>
        <end position="55"/>
    </location>
</feature>
<sequence>MRRRRRSLKPLFYVLAGLTTGAAIAAGCAATSPGNKFEPGEGGSGGETHGGGGGSMPTSSSSGMGGEGGIFIPNDDGGTDAPIDVPMNPCGTQCGPTELCDPDHLGTDDDCDGETDEDCPCAAGQAHPCFKGDPSYRGTPGCFDGTMKCSENGYWSSCNGGVHATDLCFLNDTSACHPMTTAPFVDVNLKDGTGNFSADALPGSETWTVTCPDGVNPCPGVNGSAPADDFKPLQSGEYTVTYTKGVAGGGTATCTYPLFVGAPGLRVELEWEHDLGGDGVDLDLHLHQPNNTQPWAISGEPQDCTWSNCVFSYFDDNSSDAPSWFPANGNPPDPVSWYLDPVFEKNTCYFAPRGVGQKWQSLGMGCHNPRLDLDNIDCDPTLTDPNASKFCAPENANVDFPPKNQWFRVGVHYYSNDAKTYDVHPTVKIFCDGALSAELGPKGYYDPESPITFTPVDGAKLPGGNRFWLVADVAFRESNQCGARGCVVKPLYSDEAGKTPLFTYDEIAEQSFGPAVPPPVSP</sequence>
<comment type="caution">
    <text evidence="3">The sequence shown here is derived from an EMBL/GenBank/DDBJ whole genome shotgun (WGS) entry which is preliminary data.</text>
</comment>
<gene>
    <name evidence="3" type="ORF">E8A74_41135</name>
</gene>
<evidence type="ECO:0008006" key="5">
    <source>
        <dbReference type="Google" id="ProtNLM"/>
    </source>
</evidence>
<proteinExistence type="predicted"/>
<feature type="signal peptide" evidence="2">
    <location>
        <begin position="1"/>
        <end position="25"/>
    </location>
</feature>
<keyword evidence="2" id="KW-0732">Signal</keyword>
<dbReference type="OrthoDB" id="5523398at2"/>